<dbReference type="EMBL" id="JABZYP010000006">
    <property type="protein sequence ID" value="MBF1712645.1"/>
    <property type="molecule type" value="Genomic_DNA"/>
</dbReference>
<dbReference type="AlphaFoldDB" id="A0A930RC92"/>
<dbReference type="Proteomes" id="UP000721045">
    <property type="component" value="Unassembled WGS sequence"/>
</dbReference>
<sequence>MVHFYFFLVGSIVASFLGLVVDRFPEQSIIVPSSHCNTCGQKLTPRDLVPILSQLINRLRCRFCGEKIPIRYILLELTGGCLFLVTSLGYLNINQLILLVSGMTLSLYDQRHQEYPLLIWLFSHVLLLFLTGFNLLMAIFLALGILTHFIDLRIGAGDFLFLASCSAIFNLTEVLLVLQISSIIGLLLFCLKSRKDRRLAFIPCLFGASSILILIKFVVFHQNILYLI</sequence>
<keyword evidence="1" id="KW-0472">Membrane</keyword>
<feature type="transmembrane region" description="Helical" evidence="1">
    <location>
        <begin position="199"/>
        <end position="220"/>
    </location>
</feature>
<feature type="transmembrane region" description="Helical" evidence="1">
    <location>
        <begin position="175"/>
        <end position="192"/>
    </location>
</feature>
<feature type="domain" description="Prepilin peptidase A24 N-terminal" evidence="2">
    <location>
        <begin position="8"/>
        <end position="87"/>
    </location>
</feature>
<feature type="transmembrane region" description="Helical" evidence="1">
    <location>
        <begin position="6"/>
        <end position="24"/>
    </location>
</feature>
<dbReference type="PANTHER" id="PTHR30487:SF0">
    <property type="entry name" value="PREPILIN LEADER PEPTIDASE_N-METHYLTRANSFERASE-RELATED"/>
    <property type="match status" value="1"/>
</dbReference>
<name>A0A930RC92_STRIT</name>
<keyword evidence="1" id="KW-1133">Transmembrane helix</keyword>
<evidence type="ECO:0000256" key="1">
    <source>
        <dbReference type="SAM" id="Phobius"/>
    </source>
</evidence>
<accession>A0A930RC92</accession>
<keyword evidence="1" id="KW-0812">Transmembrane</keyword>
<proteinExistence type="predicted"/>
<evidence type="ECO:0000313" key="4">
    <source>
        <dbReference type="Proteomes" id="UP000721045"/>
    </source>
</evidence>
<evidence type="ECO:0000313" key="3">
    <source>
        <dbReference type="EMBL" id="MBF1712645.1"/>
    </source>
</evidence>
<evidence type="ECO:0000259" key="2">
    <source>
        <dbReference type="Pfam" id="PF06750"/>
    </source>
</evidence>
<dbReference type="GO" id="GO:0005886">
    <property type="term" value="C:plasma membrane"/>
    <property type="evidence" value="ECO:0007669"/>
    <property type="project" value="TreeGrafter"/>
</dbReference>
<dbReference type="PANTHER" id="PTHR30487">
    <property type="entry name" value="TYPE 4 PREPILIN-LIKE PROTEINS LEADER PEPTIDE-PROCESSING ENZYME"/>
    <property type="match status" value="1"/>
</dbReference>
<dbReference type="GO" id="GO:0006465">
    <property type="term" value="P:signal peptide processing"/>
    <property type="evidence" value="ECO:0007669"/>
    <property type="project" value="TreeGrafter"/>
</dbReference>
<dbReference type="InterPro" id="IPR010627">
    <property type="entry name" value="Prepilin_pept_A24_N"/>
</dbReference>
<dbReference type="Pfam" id="PF06750">
    <property type="entry name" value="A24_N_bact"/>
    <property type="match status" value="1"/>
</dbReference>
<feature type="transmembrane region" description="Helical" evidence="1">
    <location>
        <begin position="72"/>
        <end position="97"/>
    </location>
</feature>
<dbReference type="GO" id="GO:0004190">
    <property type="term" value="F:aspartic-type endopeptidase activity"/>
    <property type="evidence" value="ECO:0007669"/>
    <property type="project" value="TreeGrafter"/>
</dbReference>
<protein>
    <submittedName>
        <fullName evidence="3">Prepilin peptidase</fullName>
    </submittedName>
</protein>
<comment type="caution">
    <text evidence="3">The sequence shown here is derived from an EMBL/GenBank/DDBJ whole genome shotgun (WGS) entry which is preliminary data.</text>
</comment>
<gene>
    <name evidence="3" type="ORF">HXO88_02730</name>
</gene>
<reference evidence="3" key="1">
    <citation type="submission" date="2020-04" db="EMBL/GenBank/DDBJ databases">
        <title>Deep metagenomics examines the oral microbiome during advanced dental caries in children, revealing novel taxa and co-occurrences with host molecules.</title>
        <authorList>
            <person name="Baker J.L."/>
            <person name="Morton J.T."/>
            <person name="Dinis M."/>
            <person name="Alvarez R."/>
            <person name="Tran N.C."/>
            <person name="Knight R."/>
            <person name="Edlund A."/>
        </authorList>
    </citation>
    <scope>NUCLEOTIDE SEQUENCE</scope>
    <source>
        <strain evidence="3">JCVI_23_bin.22</strain>
    </source>
</reference>
<organism evidence="3 4">
    <name type="scientific">Streptococcus intermedius</name>
    <dbReference type="NCBI Taxonomy" id="1338"/>
    <lineage>
        <taxon>Bacteria</taxon>
        <taxon>Bacillati</taxon>
        <taxon>Bacillota</taxon>
        <taxon>Bacilli</taxon>
        <taxon>Lactobacillales</taxon>
        <taxon>Streptococcaceae</taxon>
        <taxon>Streptococcus</taxon>
        <taxon>Streptococcus anginosus group</taxon>
    </lineage>
</organism>
<feature type="transmembrane region" description="Helical" evidence="1">
    <location>
        <begin position="117"/>
        <end position="143"/>
    </location>
</feature>
<dbReference type="InterPro" id="IPR050882">
    <property type="entry name" value="Prepilin_peptidase/N-MTase"/>
</dbReference>